<keyword evidence="1" id="KW-0813">Transport</keyword>
<evidence type="ECO:0000313" key="8">
    <source>
        <dbReference type="EMBL" id="MFH0267093.1"/>
    </source>
</evidence>
<dbReference type="RefSeq" id="WP_394608636.1">
    <property type="nucleotide sequence ID" value="NZ_JBIHSN010000003.1"/>
</dbReference>
<gene>
    <name evidence="8" type="ORF">ACGRQ9_16745</name>
</gene>
<keyword evidence="4" id="KW-0067">ATP-binding</keyword>
<evidence type="ECO:0000256" key="3">
    <source>
        <dbReference type="ARBA" id="ARBA00022741"/>
    </source>
</evidence>
<sequence>MKVLILDEPTRGIDVGAKSEIYDLIFTLAESGVTILMISSDLPEVLGVADRLIVMKDGKINGELTRSDFNEEAALNLAMLEQNKPQGKNDEPTESRLVHEG</sequence>
<feature type="compositionally biased region" description="Basic and acidic residues" evidence="7">
    <location>
        <begin position="87"/>
        <end position="101"/>
    </location>
</feature>
<protein>
    <submittedName>
        <fullName evidence="8">Uncharacterized protein</fullName>
    </submittedName>
</protein>
<keyword evidence="3" id="KW-0547">Nucleotide-binding</keyword>
<evidence type="ECO:0000313" key="9">
    <source>
        <dbReference type="Proteomes" id="UP001607151"/>
    </source>
</evidence>
<dbReference type="InterPro" id="IPR050107">
    <property type="entry name" value="ABC_carbohydrate_import_ATPase"/>
</dbReference>
<dbReference type="Gene3D" id="3.40.50.300">
    <property type="entry name" value="P-loop containing nucleotide triphosphate hydrolases"/>
    <property type="match status" value="1"/>
</dbReference>
<accession>A0ABW7J0Z5</accession>
<keyword evidence="9" id="KW-1185">Reference proteome</keyword>
<reference evidence="8 9" key="1">
    <citation type="submission" date="2024-10" db="EMBL/GenBank/DDBJ databases">
        <authorList>
            <person name="Yibar A."/>
            <person name="Saticioglu I.B."/>
            <person name="Duman M."/>
            <person name="Ajmi N."/>
            <person name="Gurler F."/>
            <person name="Ay H."/>
            <person name="Onuk E."/>
            <person name="Guler S."/>
            <person name="Romalde J.L."/>
        </authorList>
    </citation>
    <scope>NUCLEOTIDE SEQUENCE [LARGE SCALE GENOMIC DNA]</scope>
    <source>
        <strain evidence="8 9">14-MA-B</strain>
    </source>
</reference>
<dbReference type="PANTHER" id="PTHR43790">
    <property type="entry name" value="CARBOHYDRATE TRANSPORT ATP-BINDING PROTEIN MG119-RELATED"/>
    <property type="match status" value="1"/>
</dbReference>
<organism evidence="8 9">
    <name type="scientific">Vibrio rumoiensis</name>
    <dbReference type="NCBI Taxonomy" id="76258"/>
    <lineage>
        <taxon>Bacteria</taxon>
        <taxon>Pseudomonadati</taxon>
        <taxon>Pseudomonadota</taxon>
        <taxon>Gammaproteobacteria</taxon>
        <taxon>Vibrionales</taxon>
        <taxon>Vibrionaceae</taxon>
        <taxon>Vibrio</taxon>
    </lineage>
</organism>
<comment type="caution">
    <text evidence="8">The sequence shown here is derived from an EMBL/GenBank/DDBJ whole genome shotgun (WGS) entry which is preliminary data.</text>
</comment>
<keyword evidence="5" id="KW-1278">Translocase</keyword>
<proteinExistence type="predicted"/>
<name>A0ABW7J0Z5_9VIBR</name>
<keyword evidence="6" id="KW-0472">Membrane</keyword>
<evidence type="ECO:0000256" key="2">
    <source>
        <dbReference type="ARBA" id="ARBA00022475"/>
    </source>
</evidence>
<keyword evidence="2" id="KW-1003">Cell membrane</keyword>
<evidence type="ECO:0000256" key="4">
    <source>
        <dbReference type="ARBA" id="ARBA00022840"/>
    </source>
</evidence>
<dbReference type="InterPro" id="IPR027417">
    <property type="entry name" value="P-loop_NTPase"/>
</dbReference>
<evidence type="ECO:0000256" key="6">
    <source>
        <dbReference type="ARBA" id="ARBA00023136"/>
    </source>
</evidence>
<evidence type="ECO:0000256" key="5">
    <source>
        <dbReference type="ARBA" id="ARBA00022967"/>
    </source>
</evidence>
<dbReference type="SUPFAM" id="SSF52540">
    <property type="entry name" value="P-loop containing nucleoside triphosphate hydrolases"/>
    <property type="match status" value="1"/>
</dbReference>
<feature type="region of interest" description="Disordered" evidence="7">
    <location>
        <begin position="80"/>
        <end position="101"/>
    </location>
</feature>
<evidence type="ECO:0000256" key="1">
    <source>
        <dbReference type="ARBA" id="ARBA00022448"/>
    </source>
</evidence>
<evidence type="ECO:0000256" key="7">
    <source>
        <dbReference type="SAM" id="MobiDB-lite"/>
    </source>
</evidence>
<dbReference type="EMBL" id="JBIHSN010000003">
    <property type="protein sequence ID" value="MFH0267093.1"/>
    <property type="molecule type" value="Genomic_DNA"/>
</dbReference>
<dbReference type="PANTHER" id="PTHR43790:SF3">
    <property type="entry name" value="D-ALLOSE IMPORT ATP-BINDING PROTEIN ALSA-RELATED"/>
    <property type="match status" value="1"/>
</dbReference>
<dbReference type="Proteomes" id="UP001607151">
    <property type="component" value="Unassembled WGS sequence"/>
</dbReference>